<accession>A0A1T4VV96</accession>
<proteinExistence type="inferred from homology"/>
<dbReference type="CDD" id="cd06171">
    <property type="entry name" value="Sigma70_r4"/>
    <property type="match status" value="1"/>
</dbReference>
<dbReference type="OrthoDB" id="2594372at2"/>
<organism evidence="7 8">
    <name type="scientific">Eubacterium uniforme</name>
    <dbReference type="NCBI Taxonomy" id="39495"/>
    <lineage>
        <taxon>Bacteria</taxon>
        <taxon>Bacillati</taxon>
        <taxon>Bacillota</taxon>
        <taxon>Clostridia</taxon>
        <taxon>Eubacteriales</taxon>
        <taxon>Eubacteriaceae</taxon>
        <taxon>Eubacterium</taxon>
    </lineage>
</organism>
<dbReference type="Pfam" id="PF08281">
    <property type="entry name" value="Sigma70_r4_2"/>
    <property type="match status" value="1"/>
</dbReference>
<comment type="similarity">
    <text evidence="1">Belongs to the sigma-70 factor family. ECF subfamily.</text>
</comment>
<dbReference type="SUPFAM" id="SSF88946">
    <property type="entry name" value="Sigma2 domain of RNA polymerase sigma factors"/>
    <property type="match status" value="1"/>
</dbReference>
<dbReference type="AlphaFoldDB" id="A0A1T4VV96"/>
<keyword evidence="8" id="KW-1185">Reference proteome</keyword>
<evidence type="ECO:0000256" key="3">
    <source>
        <dbReference type="ARBA" id="ARBA00023082"/>
    </source>
</evidence>
<dbReference type="InterPro" id="IPR039425">
    <property type="entry name" value="RNA_pol_sigma-70-like"/>
</dbReference>
<dbReference type="GO" id="GO:0006352">
    <property type="term" value="P:DNA-templated transcription initiation"/>
    <property type="evidence" value="ECO:0007669"/>
    <property type="project" value="InterPro"/>
</dbReference>
<dbReference type="InterPro" id="IPR014284">
    <property type="entry name" value="RNA_pol_sigma-70_dom"/>
</dbReference>
<keyword evidence="3" id="KW-0731">Sigma factor</keyword>
<dbReference type="RefSeq" id="WP_159444345.1">
    <property type="nucleotide sequence ID" value="NZ_FUXZ01000010.1"/>
</dbReference>
<protein>
    <submittedName>
        <fullName evidence="7">RNA polymerase sigma-70 factor, ECF subfamily</fullName>
    </submittedName>
</protein>
<evidence type="ECO:0000259" key="5">
    <source>
        <dbReference type="Pfam" id="PF04542"/>
    </source>
</evidence>
<dbReference type="PANTHER" id="PTHR43133">
    <property type="entry name" value="RNA POLYMERASE ECF-TYPE SIGMA FACTO"/>
    <property type="match status" value="1"/>
</dbReference>
<dbReference type="PANTHER" id="PTHR43133:SF60">
    <property type="entry name" value="RNA POLYMERASE SIGMA FACTOR SIGV"/>
    <property type="match status" value="1"/>
</dbReference>
<dbReference type="GO" id="GO:0016987">
    <property type="term" value="F:sigma factor activity"/>
    <property type="evidence" value="ECO:0007669"/>
    <property type="project" value="UniProtKB-KW"/>
</dbReference>
<dbReference type="EMBL" id="FUXZ01000010">
    <property type="protein sequence ID" value="SKA68903.1"/>
    <property type="molecule type" value="Genomic_DNA"/>
</dbReference>
<dbReference type="SUPFAM" id="SSF88659">
    <property type="entry name" value="Sigma3 and sigma4 domains of RNA polymerase sigma factors"/>
    <property type="match status" value="1"/>
</dbReference>
<feature type="domain" description="RNA polymerase sigma factor 70 region 4 type 2" evidence="6">
    <location>
        <begin position="116"/>
        <end position="159"/>
    </location>
</feature>
<evidence type="ECO:0000256" key="4">
    <source>
        <dbReference type="ARBA" id="ARBA00023163"/>
    </source>
</evidence>
<dbReference type="Pfam" id="PF04542">
    <property type="entry name" value="Sigma70_r2"/>
    <property type="match status" value="1"/>
</dbReference>
<dbReference type="InterPro" id="IPR007627">
    <property type="entry name" value="RNA_pol_sigma70_r2"/>
</dbReference>
<evidence type="ECO:0000256" key="2">
    <source>
        <dbReference type="ARBA" id="ARBA00023015"/>
    </source>
</evidence>
<dbReference type="InterPro" id="IPR013249">
    <property type="entry name" value="RNA_pol_sigma70_r4_t2"/>
</dbReference>
<evidence type="ECO:0000313" key="7">
    <source>
        <dbReference type="EMBL" id="SKA68903.1"/>
    </source>
</evidence>
<evidence type="ECO:0000259" key="6">
    <source>
        <dbReference type="Pfam" id="PF08281"/>
    </source>
</evidence>
<dbReference type="InterPro" id="IPR013324">
    <property type="entry name" value="RNA_pol_sigma_r3/r4-like"/>
</dbReference>
<gene>
    <name evidence="7" type="ORF">SAMN02745111_01673</name>
</gene>
<dbReference type="Proteomes" id="UP000190814">
    <property type="component" value="Unassembled WGS sequence"/>
</dbReference>
<dbReference type="STRING" id="39495.SAMN02745111_01673"/>
<dbReference type="NCBIfam" id="TIGR02937">
    <property type="entry name" value="sigma70-ECF"/>
    <property type="match status" value="1"/>
</dbReference>
<dbReference type="GO" id="GO:0003677">
    <property type="term" value="F:DNA binding"/>
    <property type="evidence" value="ECO:0007669"/>
    <property type="project" value="InterPro"/>
</dbReference>
<reference evidence="7 8" key="1">
    <citation type="submission" date="2017-02" db="EMBL/GenBank/DDBJ databases">
        <authorList>
            <person name="Peterson S.W."/>
        </authorList>
    </citation>
    <scope>NUCLEOTIDE SEQUENCE [LARGE SCALE GENOMIC DNA]</scope>
    <source>
        <strain evidence="7 8">ATCC 35992</strain>
    </source>
</reference>
<name>A0A1T4VV96_9FIRM</name>
<evidence type="ECO:0000313" key="8">
    <source>
        <dbReference type="Proteomes" id="UP000190814"/>
    </source>
</evidence>
<dbReference type="InterPro" id="IPR013325">
    <property type="entry name" value="RNA_pol_sigma_r2"/>
</dbReference>
<dbReference type="InterPro" id="IPR036388">
    <property type="entry name" value="WH-like_DNA-bd_sf"/>
</dbReference>
<dbReference type="Gene3D" id="1.10.10.10">
    <property type="entry name" value="Winged helix-like DNA-binding domain superfamily/Winged helix DNA-binding domain"/>
    <property type="match status" value="1"/>
</dbReference>
<sequence length="172" mass="20697">MNRQEVKKDVERIMDKYGELIFKTCFMMMKNKYDAEDIVQDTYMKYISYLSEGYEFVSDEHKKAWLLRVSQNKCKDLLKYKTKHTHIQYEDVEECLLCGNDYEQEDMDEFLRFANLSYEHKSVIMLHYIEGFSVAETADILNLSISAVKMRLKRGREKLKEAYEKIYEEEVL</sequence>
<evidence type="ECO:0000256" key="1">
    <source>
        <dbReference type="ARBA" id="ARBA00010641"/>
    </source>
</evidence>
<keyword evidence="2" id="KW-0805">Transcription regulation</keyword>
<feature type="domain" description="RNA polymerase sigma-70 region 2" evidence="5">
    <location>
        <begin position="15"/>
        <end position="82"/>
    </location>
</feature>
<dbReference type="Gene3D" id="1.10.1740.10">
    <property type="match status" value="1"/>
</dbReference>
<keyword evidence="4" id="KW-0804">Transcription</keyword>